<reference evidence="2" key="1">
    <citation type="journal article" date="2011" name="PLoS Genet.">
        <title>Genomic analysis of the necrotrophic fungal pathogens Sclerotinia sclerotiorum and Botrytis cinerea.</title>
        <authorList>
            <person name="Amselem J."/>
            <person name="Cuomo C.A."/>
            <person name="van Kan J.A."/>
            <person name="Viaud M."/>
            <person name="Benito E.P."/>
            <person name="Couloux A."/>
            <person name="Coutinho P.M."/>
            <person name="de Vries R.P."/>
            <person name="Dyer P.S."/>
            <person name="Fillinger S."/>
            <person name="Fournier E."/>
            <person name="Gout L."/>
            <person name="Hahn M."/>
            <person name="Kohn L."/>
            <person name="Lapalu N."/>
            <person name="Plummer K.M."/>
            <person name="Pradier J.M."/>
            <person name="Quevillon E."/>
            <person name="Sharon A."/>
            <person name="Simon A."/>
            <person name="ten Have A."/>
            <person name="Tudzynski B."/>
            <person name="Tudzynski P."/>
            <person name="Wincker P."/>
            <person name="Andrew M."/>
            <person name="Anthouard V."/>
            <person name="Beever R.E."/>
            <person name="Beffa R."/>
            <person name="Benoit I."/>
            <person name="Bouzid O."/>
            <person name="Brault B."/>
            <person name="Chen Z."/>
            <person name="Choquer M."/>
            <person name="Collemare J."/>
            <person name="Cotton P."/>
            <person name="Danchin E.G."/>
            <person name="Da Silva C."/>
            <person name="Gautier A."/>
            <person name="Giraud C."/>
            <person name="Giraud T."/>
            <person name="Gonzalez C."/>
            <person name="Grossetete S."/>
            <person name="Guldener U."/>
            <person name="Henrissat B."/>
            <person name="Howlett B.J."/>
            <person name="Kodira C."/>
            <person name="Kretschmer M."/>
            <person name="Lappartient A."/>
            <person name="Leroch M."/>
            <person name="Levis C."/>
            <person name="Mauceli E."/>
            <person name="Neuveglise C."/>
            <person name="Oeser B."/>
            <person name="Pearson M."/>
            <person name="Poulain J."/>
            <person name="Poussereau N."/>
            <person name="Quesneville H."/>
            <person name="Rascle C."/>
            <person name="Schumacher J."/>
            <person name="Segurens B."/>
            <person name="Sexton A."/>
            <person name="Silva E."/>
            <person name="Sirven C."/>
            <person name="Soanes D.M."/>
            <person name="Talbot N.J."/>
            <person name="Templeton M."/>
            <person name="Yandava C."/>
            <person name="Yarden O."/>
            <person name="Zeng Q."/>
            <person name="Rollins J.A."/>
            <person name="Lebrun M.H."/>
            <person name="Dickman M."/>
        </authorList>
    </citation>
    <scope>NUCLEOTIDE SEQUENCE [LARGE SCALE GENOMIC DNA]</scope>
    <source>
        <strain evidence="2">ATCC 18683 / 1980 / Ss-1</strain>
    </source>
</reference>
<dbReference type="HOGENOM" id="CLU_3207893_0_0_1"/>
<accession>A7EQ38</accession>
<sequence>MAAGMELWMYAWTSRYWQGYGIVGSDMRGWSGEVDNESGGDTYIT</sequence>
<protein>
    <submittedName>
        <fullName evidence="1">Uncharacterized protein</fullName>
    </submittedName>
</protein>
<name>A7EQ38_SCLS1</name>
<dbReference type="InParanoid" id="A7EQ38"/>
<proteinExistence type="predicted"/>
<dbReference type="EMBL" id="CH476629">
    <property type="protein sequence ID" value="EDO04954.1"/>
    <property type="molecule type" value="Genomic_DNA"/>
</dbReference>
<organism evidence="1 2">
    <name type="scientific">Sclerotinia sclerotiorum (strain ATCC 18683 / 1980 / Ss-1)</name>
    <name type="common">White mold</name>
    <name type="synonym">Whetzelinia sclerotiorum</name>
    <dbReference type="NCBI Taxonomy" id="665079"/>
    <lineage>
        <taxon>Eukaryota</taxon>
        <taxon>Fungi</taxon>
        <taxon>Dikarya</taxon>
        <taxon>Ascomycota</taxon>
        <taxon>Pezizomycotina</taxon>
        <taxon>Leotiomycetes</taxon>
        <taxon>Helotiales</taxon>
        <taxon>Sclerotiniaceae</taxon>
        <taxon>Sclerotinia</taxon>
    </lineage>
</organism>
<evidence type="ECO:0000313" key="1">
    <source>
        <dbReference type="EMBL" id="EDO04954.1"/>
    </source>
</evidence>
<keyword evidence="2" id="KW-1185">Reference proteome</keyword>
<dbReference type="Proteomes" id="UP000001312">
    <property type="component" value="Unassembled WGS sequence"/>
</dbReference>
<evidence type="ECO:0000313" key="2">
    <source>
        <dbReference type="Proteomes" id="UP000001312"/>
    </source>
</evidence>
<dbReference type="GeneID" id="5487686"/>
<dbReference type="AlphaFoldDB" id="A7EQ38"/>
<gene>
    <name evidence="1" type="ORF">SS1G_07438</name>
</gene>
<dbReference type="RefSeq" id="XP_001591991.1">
    <property type="nucleotide sequence ID" value="XM_001591941.1"/>
</dbReference>
<dbReference type="KEGG" id="ssl:SS1G_07438"/>